<accession>A0A182FZ40</accession>
<reference evidence="1 2" key="1">
    <citation type="journal article" date="2017" name="G3 (Bethesda)">
        <title>The Physical Genome Mapping of Anopheles albimanus Corrected Scaffold Misassemblies and Identified Interarm Rearrangements in Genus Anopheles.</title>
        <authorList>
            <person name="Artemov G.N."/>
            <person name="Peery A.N."/>
            <person name="Jiang X."/>
            <person name="Tu Z."/>
            <person name="Stegniy V.N."/>
            <person name="Sharakhova M.V."/>
            <person name="Sharakhov I.V."/>
        </authorList>
    </citation>
    <scope>NUCLEOTIDE SEQUENCE [LARGE SCALE GENOMIC DNA]</scope>
    <source>
        <strain evidence="1 2">ALBI9_A</strain>
    </source>
</reference>
<reference evidence="1" key="2">
    <citation type="submission" date="2022-08" db="UniProtKB">
        <authorList>
            <consortium name="EnsemblMetazoa"/>
        </authorList>
    </citation>
    <scope>IDENTIFICATION</scope>
    <source>
        <strain evidence="1">STECLA/ALBI9_A</strain>
    </source>
</reference>
<dbReference type="AlphaFoldDB" id="A0A182FZ40"/>
<sequence length="51" mass="5771">AARVLPVCQFASSRTKDRTVYLLVFGCAARRLFVVVATVCEFLTGTKRRRH</sequence>
<evidence type="ECO:0000313" key="1">
    <source>
        <dbReference type="EnsemblMetazoa" id="AALB014863-PA"/>
    </source>
</evidence>
<name>A0A182FZ40_ANOAL</name>
<protein>
    <submittedName>
        <fullName evidence="1">Uncharacterized protein</fullName>
    </submittedName>
</protein>
<dbReference type="VEuPathDB" id="VectorBase:AALB014863"/>
<dbReference type="Proteomes" id="UP000069272">
    <property type="component" value="Chromosome 2R"/>
</dbReference>
<keyword evidence="2" id="KW-1185">Reference proteome</keyword>
<dbReference type="EnsemblMetazoa" id="AALB014863-RA">
    <property type="protein sequence ID" value="AALB014863-PA"/>
    <property type="gene ID" value="AALB014863"/>
</dbReference>
<evidence type="ECO:0000313" key="2">
    <source>
        <dbReference type="Proteomes" id="UP000069272"/>
    </source>
</evidence>
<proteinExistence type="predicted"/>
<organism evidence="1 2">
    <name type="scientific">Anopheles albimanus</name>
    <name type="common">New world malaria mosquito</name>
    <dbReference type="NCBI Taxonomy" id="7167"/>
    <lineage>
        <taxon>Eukaryota</taxon>
        <taxon>Metazoa</taxon>
        <taxon>Ecdysozoa</taxon>
        <taxon>Arthropoda</taxon>
        <taxon>Hexapoda</taxon>
        <taxon>Insecta</taxon>
        <taxon>Pterygota</taxon>
        <taxon>Neoptera</taxon>
        <taxon>Endopterygota</taxon>
        <taxon>Diptera</taxon>
        <taxon>Nematocera</taxon>
        <taxon>Culicoidea</taxon>
        <taxon>Culicidae</taxon>
        <taxon>Anophelinae</taxon>
        <taxon>Anopheles</taxon>
    </lineage>
</organism>